<keyword evidence="2" id="KW-0540">Nuclease</keyword>
<dbReference type="EMBL" id="JAGETZ010000011">
    <property type="protein sequence ID" value="MBO2011528.1"/>
    <property type="molecule type" value="Genomic_DNA"/>
</dbReference>
<dbReference type="Pfam" id="PF05685">
    <property type="entry name" value="Uma2"/>
    <property type="match status" value="1"/>
</dbReference>
<dbReference type="CDD" id="cd06260">
    <property type="entry name" value="DUF820-like"/>
    <property type="match status" value="1"/>
</dbReference>
<dbReference type="InterPro" id="IPR012296">
    <property type="entry name" value="Nuclease_put_TT1808"/>
</dbReference>
<dbReference type="PANTHER" id="PTHR34107:SF1">
    <property type="entry name" value="SLL0198 PROTEIN"/>
    <property type="match status" value="1"/>
</dbReference>
<comment type="caution">
    <text evidence="2">The sequence shown here is derived from an EMBL/GenBank/DDBJ whole genome shotgun (WGS) entry which is preliminary data.</text>
</comment>
<name>A0ABS3QKM1_9BACT</name>
<dbReference type="SUPFAM" id="SSF52980">
    <property type="entry name" value="Restriction endonuclease-like"/>
    <property type="match status" value="1"/>
</dbReference>
<dbReference type="InterPro" id="IPR011335">
    <property type="entry name" value="Restrct_endonuc-II-like"/>
</dbReference>
<reference evidence="2 3" key="1">
    <citation type="submission" date="2021-03" db="EMBL/GenBank/DDBJ databases">
        <authorList>
            <person name="Kim M.K."/>
        </authorList>
    </citation>
    <scope>NUCLEOTIDE SEQUENCE [LARGE SCALE GENOMIC DNA]</scope>
    <source>
        <strain evidence="2 3">BT442</strain>
    </source>
</reference>
<dbReference type="Gene3D" id="3.90.1570.10">
    <property type="entry name" value="tt1808, chain A"/>
    <property type="match status" value="1"/>
</dbReference>
<accession>A0ABS3QKM1</accession>
<keyword evidence="2" id="KW-0255">Endonuclease</keyword>
<keyword evidence="3" id="KW-1185">Reference proteome</keyword>
<evidence type="ECO:0000313" key="3">
    <source>
        <dbReference type="Proteomes" id="UP000664369"/>
    </source>
</evidence>
<organism evidence="2 3">
    <name type="scientific">Hymenobacter negativus</name>
    <dbReference type="NCBI Taxonomy" id="2795026"/>
    <lineage>
        <taxon>Bacteria</taxon>
        <taxon>Pseudomonadati</taxon>
        <taxon>Bacteroidota</taxon>
        <taxon>Cytophagia</taxon>
        <taxon>Cytophagales</taxon>
        <taxon>Hymenobacteraceae</taxon>
        <taxon>Hymenobacter</taxon>
    </lineage>
</organism>
<dbReference type="GO" id="GO:0004519">
    <property type="term" value="F:endonuclease activity"/>
    <property type="evidence" value="ECO:0007669"/>
    <property type="project" value="UniProtKB-KW"/>
</dbReference>
<keyword evidence="2" id="KW-0378">Hydrolase</keyword>
<proteinExistence type="predicted"/>
<protein>
    <submittedName>
        <fullName evidence="2">Uma2 family endonuclease</fullName>
    </submittedName>
</protein>
<dbReference type="InterPro" id="IPR008538">
    <property type="entry name" value="Uma2"/>
</dbReference>
<dbReference type="PANTHER" id="PTHR34107">
    <property type="entry name" value="SLL0198 PROTEIN-RELATED"/>
    <property type="match status" value="1"/>
</dbReference>
<feature type="domain" description="Putative restriction endonuclease" evidence="1">
    <location>
        <begin position="41"/>
        <end position="177"/>
    </location>
</feature>
<dbReference type="Proteomes" id="UP000664369">
    <property type="component" value="Unassembled WGS sequence"/>
</dbReference>
<evidence type="ECO:0000259" key="1">
    <source>
        <dbReference type="Pfam" id="PF05685"/>
    </source>
</evidence>
<gene>
    <name evidence="2" type="ORF">J4E00_20855</name>
</gene>
<evidence type="ECO:0000313" key="2">
    <source>
        <dbReference type="EMBL" id="MBO2011528.1"/>
    </source>
</evidence>
<sequence>MSRPSGRAAQEVRQEIRHLFPGQCRYIWESPCPIQTTLVEISDYELERGKPIPSENHGSIQLNVGFELKLRYRESFRFRSEVNVAIGERVIVPDVAIFPYEPINLSSDSIVSQQLPLTTIEILSQTQALSDLIAKANAYFQAGVKSCWIVLPEVSGIFVYSALGKYTFFHDGETLTDVATGIELPLAPLFE</sequence>